<feature type="domain" description="Bacterial type II secretion system protein E" evidence="2">
    <location>
        <begin position="141"/>
        <end position="323"/>
    </location>
</feature>
<sequence length="427" mass="46902">MFRAAVGEINRALDEQITIDTTPEQARELIAGEVRAWIADQAGSGRYQLTAELEAELVHAVYNERFGLGALQPLLEDNEIENIDVNGCDEVWISRADGTKEQGLPIADSDEQLVELIRRWGAYQGQTARDFSPAKPRLRLALPDGSRLTAMMTVTPRPCLSIRRHRMLDIDLDELVEYGTLDPGLREFLRAAVRARKDIVVTGGMGSGKTTFVRALAADIPREERIVTVENEYELFLHTLPHRHSDIVAMEAREPNAEGVGGITVRQLVTDALRLNARRVIVGEVLGDELVAMLQAMNTGGEGSLCTLHADSASEVWSRMLILADSGGLSYPPATLFRLAGMAVDFVVHLNHVVHHRSGRPVNMRFVSEVVEVLPPADTEEPATNHVYVPGPDGRAVPHTLPQCAADLETAGFDLAWFHPSHQVATS</sequence>
<dbReference type="EMBL" id="BAAAZG010000061">
    <property type="protein sequence ID" value="GAA4101055.1"/>
    <property type="molecule type" value="Genomic_DNA"/>
</dbReference>
<dbReference type="RefSeq" id="WP_344957715.1">
    <property type="nucleotide sequence ID" value="NZ_BAAAZG010000061.1"/>
</dbReference>
<dbReference type="InterPro" id="IPR001482">
    <property type="entry name" value="T2SS/T4SS_dom"/>
</dbReference>
<evidence type="ECO:0000313" key="3">
    <source>
        <dbReference type="EMBL" id="GAA4101055.1"/>
    </source>
</evidence>
<dbReference type="CDD" id="cd01130">
    <property type="entry name" value="VirB11-like_ATPase"/>
    <property type="match status" value="1"/>
</dbReference>
<dbReference type="SUPFAM" id="SSF52540">
    <property type="entry name" value="P-loop containing nucleoside triphosphate hydrolases"/>
    <property type="match status" value="1"/>
</dbReference>
<accession>A0ABP7WZU1</accession>
<dbReference type="Gene3D" id="3.30.450.380">
    <property type="match status" value="1"/>
</dbReference>
<reference evidence="4" key="1">
    <citation type="journal article" date="2019" name="Int. J. Syst. Evol. Microbiol.">
        <title>The Global Catalogue of Microorganisms (GCM) 10K type strain sequencing project: providing services to taxonomists for standard genome sequencing and annotation.</title>
        <authorList>
            <consortium name="The Broad Institute Genomics Platform"/>
            <consortium name="The Broad Institute Genome Sequencing Center for Infectious Disease"/>
            <person name="Wu L."/>
            <person name="Ma J."/>
        </authorList>
    </citation>
    <scope>NUCLEOTIDE SEQUENCE [LARGE SCALE GENOMIC DNA]</scope>
    <source>
        <strain evidence="4">JCM 16702</strain>
    </source>
</reference>
<dbReference type="Gene3D" id="3.40.50.300">
    <property type="entry name" value="P-loop containing nucleotide triphosphate hydrolases"/>
    <property type="match status" value="1"/>
</dbReference>
<proteinExistence type="inferred from homology"/>
<dbReference type="InterPro" id="IPR027417">
    <property type="entry name" value="P-loop_NTPase"/>
</dbReference>
<keyword evidence="4" id="KW-1185">Reference proteome</keyword>
<protein>
    <submittedName>
        <fullName evidence="3">ATPase, T2SS/T4P/T4SS family</fullName>
    </submittedName>
</protein>
<dbReference type="Pfam" id="PF00437">
    <property type="entry name" value="T2SSE"/>
    <property type="match status" value="1"/>
</dbReference>
<organism evidence="3 4">
    <name type="scientific">Actinomadura miaoliensis</name>
    <dbReference type="NCBI Taxonomy" id="430685"/>
    <lineage>
        <taxon>Bacteria</taxon>
        <taxon>Bacillati</taxon>
        <taxon>Actinomycetota</taxon>
        <taxon>Actinomycetes</taxon>
        <taxon>Streptosporangiales</taxon>
        <taxon>Thermomonosporaceae</taxon>
        <taxon>Actinomadura</taxon>
    </lineage>
</organism>
<dbReference type="PANTHER" id="PTHR30486">
    <property type="entry name" value="TWITCHING MOTILITY PROTEIN PILT"/>
    <property type="match status" value="1"/>
</dbReference>
<evidence type="ECO:0000313" key="4">
    <source>
        <dbReference type="Proteomes" id="UP001500683"/>
    </source>
</evidence>
<name>A0ABP7WZU1_9ACTN</name>
<comment type="caution">
    <text evidence="3">The sequence shown here is derived from an EMBL/GenBank/DDBJ whole genome shotgun (WGS) entry which is preliminary data.</text>
</comment>
<gene>
    <name evidence="3" type="ORF">GCM10022214_78280</name>
</gene>
<dbReference type="Proteomes" id="UP001500683">
    <property type="component" value="Unassembled WGS sequence"/>
</dbReference>
<dbReference type="InterPro" id="IPR050921">
    <property type="entry name" value="T4SS_GSP_E_ATPase"/>
</dbReference>
<evidence type="ECO:0000256" key="1">
    <source>
        <dbReference type="ARBA" id="ARBA00006611"/>
    </source>
</evidence>
<dbReference type="PANTHER" id="PTHR30486:SF6">
    <property type="entry name" value="TYPE IV PILUS RETRACTATION ATPASE PILT"/>
    <property type="match status" value="1"/>
</dbReference>
<comment type="similarity">
    <text evidence="1">Belongs to the GSP E family.</text>
</comment>
<evidence type="ECO:0000259" key="2">
    <source>
        <dbReference type="Pfam" id="PF00437"/>
    </source>
</evidence>